<keyword evidence="8 10" id="KW-1133">Transmembrane helix</keyword>
<dbReference type="SUPFAM" id="SSF56784">
    <property type="entry name" value="HAD-like"/>
    <property type="match status" value="1"/>
</dbReference>
<proteinExistence type="inferred from homology"/>
<dbReference type="Proteomes" id="UP000253498">
    <property type="component" value="Unassembled WGS sequence"/>
</dbReference>
<dbReference type="InterPro" id="IPR023298">
    <property type="entry name" value="ATPase_P-typ_TM_dom_sf"/>
</dbReference>
<keyword evidence="7" id="KW-1278">Translocase</keyword>
<dbReference type="EMBL" id="LESJ01000002">
    <property type="protein sequence ID" value="RBT70663.1"/>
    <property type="molecule type" value="Genomic_DNA"/>
</dbReference>
<evidence type="ECO:0000256" key="2">
    <source>
        <dbReference type="ARBA" id="ARBA00005675"/>
    </source>
</evidence>
<evidence type="ECO:0000256" key="8">
    <source>
        <dbReference type="ARBA" id="ARBA00022989"/>
    </source>
</evidence>
<evidence type="ECO:0000256" key="1">
    <source>
        <dbReference type="ARBA" id="ARBA00004651"/>
    </source>
</evidence>
<dbReference type="GO" id="GO:0005391">
    <property type="term" value="F:P-type sodium:potassium-exchanging transporter activity"/>
    <property type="evidence" value="ECO:0007669"/>
    <property type="project" value="TreeGrafter"/>
</dbReference>
<dbReference type="GO" id="GO:1902600">
    <property type="term" value="P:proton transmembrane transport"/>
    <property type="evidence" value="ECO:0007669"/>
    <property type="project" value="TreeGrafter"/>
</dbReference>
<dbReference type="InterPro" id="IPR059000">
    <property type="entry name" value="ATPase_P-type_domA"/>
</dbReference>
<evidence type="ECO:0000259" key="11">
    <source>
        <dbReference type="SMART" id="SM00831"/>
    </source>
</evidence>
<feature type="transmembrane region" description="Helical" evidence="10">
    <location>
        <begin position="823"/>
        <end position="848"/>
    </location>
</feature>
<dbReference type="InterPro" id="IPR023214">
    <property type="entry name" value="HAD_sf"/>
</dbReference>
<dbReference type="InterPro" id="IPR023299">
    <property type="entry name" value="ATPase_P-typ_cyto_dom_N"/>
</dbReference>
<dbReference type="Pfam" id="PF00690">
    <property type="entry name" value="Cation_ATPase_N"/>
    <property type="match status" value="1"/>
</dbReference>
<dbReference type="Gene3D" id="2.70.150.10">
    <property type="entry name" value="Calcium-transporting ATPase, cytoplasmic transduction domain A"/>
    <property type="match status" value="1"/>
</dbReference>
<comment type="similarity">
    <text evidence="2">Belongs to the cation transport ATPase (P-type) (TC 3.A.3) family. Type IIA subfamily.</text>
</comment>
<evidence type="ECO:0000313" key="12">
    <source>
        <dbReference type="EMBL" id="RBT70663.1"/>
    </source>
</evidence>
<dbReference type="Pfam" id="PF00689">
    <property type="entry name" value="Cation_ATPase_C"/>
    <property type="match status" value="1"/>
</dbReference>
<protein>
    <submittedName>
        <fullName evidence="12">Calcium-translocating P-type ATPase, PMCA-type</fullName>
    </submittedName>
</protein>
<accession>A0AB37IDW2</accession>
<keyword evidence="6" id="KW-0067">ATP-binding</keyword>
<dbReference type="GO" id="GO:0030007">
    <property type="term" value="P:intracellular potassium ion homeostasis"/>
    <property type="evidence" value="ECO:0007669"/>
    <property type="project" value="TreeGrafter"/>
</dbReference>
<dbReference type="SFLD" id="SFLDS00003">
    <property type="entry name" value="Haloacid_Dehalogenase"/>
    <property type="match status" value="1"/>
</dbReference>
<feature type="transmembrane region" description="Helical" evidence="10">
    <location>
        <begin position="800"/>
        <end position="817"/>
    </location>
</feature>
<evidence type="ECO:0000256" key="4">
    <source>
        <dbReference type="ARBA" id="ARBA00022692"/>
    </source>
</evidence>
<dbReference type="Gene3D" id="1.20.1110.10">
    <property type="entry name" value="Calcium-transporting ATPase, transmembrane domain"/>
    <property type="match status" value="2"/>
</dbReference>
<comment type="caution">
    <text evidence="12">The sequence shown here is derived from an EMBL/GenBank/DDBJ whole genome shotgun (WGS) entry which is preliminary data.</text>
</comment>
<dbReference type="InterPro" id="IPR018303">
    <property type="entry name" value="ATPase_P-typ_P_site"/>
</dbReference>
<gene>
    <name evidence="12" type="ORF">EB03_00530</name>
</gene>
<dbReference type="SFLD" id="SFLDG00002">
    <property type="entry name" value="C1.7:_P-type_atpase_like"/>
    <property type="match status" value="1"/>
</dbReference>
<evidence type="ECO:0000256" key="5">
    <source>
        <dbReference type="ARBA" id="ARBA00022741"/>
    </source>
</evidence>
<dbReference type="GO" id="GO:0006883">
    <property type="term" value="P:intracellular sodium ion homeostasis"/>
    <property type="evidence" value="ECO:0007669"/>
    <property type="project" value="TreeGrafter"/>
</dbReference>
<organism evidence="12 13">
    <name type="scientific">Enterococcus hirae</name>
    <dbReference type="NCBI Taxonomy" id="1354"/>
    <lineage>
        <taxon>Bacteria</taxon>
        <taxon>Bacillati</taxon>
        <taxon>Bacillota</taxon>
        <taxon>Bacilli</taxon>
        <taxon>Lactobacillales</taxon>
        <taxon>Enterococcaceae</taxon>
        <taxon>Enterococcus</taxon>
    </lineage>
</organism>
<dbReference type="InterPro" id="IPR001757">
    <property type="entry name" value="P_typ_ATPase"/>
</dbReference>
<keyword evidence="9 10" id="KW-0472">Membrane</keyword>
<dbReference type="Gene3D" id="3.40.50.1000">
    <property type="entry name" value="HAD superfamily/HAD-like"/>
    <property type="match status" value="1"/>
</dbReference>
<keyword evidence="3" id="KW-1003">Cell membrane</keyword>
<keyword evidence="5" id="KW-0547">Nucleotide-binding</keyword>
<feature type="transmembrane region" description="Helical" evidence="10">
    <location>
        <begin position="664"/>
        <end position="683"/>
    </location>
</feature>
<dbReference type="Pfam" id="PF00122">
    <property type="entry name" value="E1-E2_ATPase"/>
    <property type="match status" value="1"/>
</dbReference>
<dbReference type="InterPro" id="IPR044492">
    <property type="entry name" value="P_typ_ATPase_HD_dom"/>
</dbReference>
<comment type="subcellular location">
    <subcellularLocation>
        <location evidence="1">Cell membrane</location>
        <topology evidence="1">Multi-pass membrane protein</topology>
    </subcellularLocation>
</comment>
<dbReference type="FunFam" id="3.40.50.1000:FF:000028">
    <property type="entry name" value="Calcium-transporting P-type ATPase, putative"/>
    <property type="match status" value="1"/>
</dbReference>
<dbReference type="GO" id="GO:1990573">
    <property type="term" value="P:potassium ion import across plasma membrane"/>
    <property type="evidence" value="ECO:0007669"/>
    <property type="project" value="TreeGrafter"/>
</dbReference>
<dbReference type="GO" id="GO:0005524">
    <property type="term" value="F:ATP binding"/>
    <property type="evidence" value="ECO:0007669"/>
    <property type="project" value="UniProtKB-KW"/>
</dbReference>
<dbReference type="SMART" id="SM00831">
    <property type="entry name" value="Cation_ATPase_N"/>
    <property type="match status" value="1"/>
</dbReference>
<feature type="transmembrane region" description="Helical" evidence="10">
    <location>
        <begin position="736"/>
        <end position="758"/>
    </location>
</feature>
<dbReference type="SUPFAM" id="SSF81653">
    <property type="entry name" value="Calcium ATPase, transduction domain A"/>
    <property type="match status" value="1"/>
</dbReference>
<dbReference type="InterPro" id="IPR050510">
    <property type="entry name" value="Cation_transp_ATPase_P-type"/>
</dbReference>
<dbReference type="InterPro" id="IPR036412">
    <property type="entry name" value="HAD-like_sf"/>
</dbReference>
<evidence type="ECO:0000256" key="10">
    <source>
        <dbReference type="SAM" id="Phobius"/>
    </source>
</evidence>
<name>A0AB37IDW2_ENTHR</name>
<evidence type="ECO:0000256" key="6">
    <source>
        <dbReference type="ARBA" id="ARBA00022840"/>
    </source>
</evidence>
<dbReference type="PRINTS" id="PR00119">
    <property type="entry name" value="CATATPASE"/>
</dbReference>
<dbReference type="PANTHER" id="PTHR43294">
    <property type="entry name" value="SODIUM/POTASSIUM-TRANSPORTING ATPASE SUBUNIT ALPHA"/>
    <property type="match status" value="1"/>
</dbReference>
<feature type="transmembrane region" description="Helical" evidence="10">
    <location>
        <begin position="75"/>
        <end position="95"/>
    </location>
</feature>
<dbReference type="InterPro" id="IPR004014">
    <property type="entry name" value="ATPase_P-typ_cation-transptr_N"/>
</dbReference>
<evidence type="ECO:0000256" key="7">
    <source>
        <dbReference type="ARBA" id="ARBA00022967"/>
    </source>
</evidence>
<dbReference type="SUPFAM" id="SSF81665">
    <property type="entry name" value="Calcium ATPase, transmembrane domain M"/>
    <property type="match status" value="1"/>
</dbReference>
<feature type="transmembrane region" description="Helical" evidence="10">
    <location>
        <begin position="268"/>
        <end position="293"/>
    </location>
</feature>
<feature type="domain" description="Cation-transporting P-type ATPase N-terminal" evidence="11">
    <location>
        <begin position="3"/>
        <end position="75"/>
    </location>
</feature>
<reference evidence="12 13" key="1">
    <citation type="submission" date="2015-06" db="EMBL/GenBank/DDBJ databases">
        <title>The Genome Sequence of Enterococcus hirae 88EA1.</title>
        <authorList>
            <consortium name="The Broad Institute Genomics Platform"/>
            <consortium name="The Broad Institute Genome Sequencing Center for Infectious Disease"/>
            <person name="Earl A.M."/>
            <person name="Van Tyne D."/>
            <person name="Lebreton F."/>
            <person name="Saavedra J.T."/>
            <person name="Gilmore M.S."/>
            <person name="Manson McGuire A."/>
            <person name="Clock S."/>
            <person name="Crupain M."/>
            <person name="Rangan U."/>
            <person name="Young S."/>
            <person name="Abouelleil A."/>
            <person name="Cao P."/>
            <person name="Chapman S.B."/>
            <person name="Griggs A."/>
            <person name="Priest M."/>
            <person name="Shea T."/>
            <person name="Wortman J."/>
            <person name="Nusbaum C."/>
            <person name="Birren B."/>
        </authorList>
    </citation>
    <scope>NUCLEOTIDE SEQUENCE [LARGE SCALE GENOMIC DNA]</scope>
    <source>
        <strain evidence="12 13">88EA1</strain>
    </source>
</reference>
<keyword evidence="4 10" id="KW-0812">Transmembrane</keyword>
<sequence>MKEWYTLSIIEIKEKLMVKKAMNEQERNERQLKYGRNVLENGIKVPEWKKFLSYFHDALMYILLGAAIVKLFTGAYIEGSMIFLVVFLNALIGYLQERKAASSLDSIAGLLSEKAVIIEKGQQKEIAPADLVVGDQIVLAAGDIVSADVRLSETFNLQIDEAILTGETHAIQKTTDPLPLETPLAEQTNMAFSGTKVESGRGVGIVVAVGTATEIGKISTSLGSISEQETPLLKKIKEMNTSIFKGIAALILLLATVSYFYYGMTWGYIATAVIALIVSSIPEGLPSILTIILSSGVNRMAKKQAIVKNLPTVETLGAMTVICSDKTGTLTKNEMTLVSLATREANHGVEMLEEKNWTKNETWLVEAMHNCQETQLTQGVCPTSGNATELALLKWTNQQPIELYPVVDKIPFDSAYKYMATVHEIAGKRILFVKGAPDVLLNKVQYELGSDGRQQQIDHAMWLQKNEQLAQTGQRVLAFAMKELKDRELSHEELTNELVMIGLSGIIDPPKESAIASVKEMQQAGIRVKMITGDHQATAKVIAEELGLKNAKSAITGTELDQLTEEEWKIAVRENDVFARTTPEHKLAIVTYLQEQDEIVGMTGDGVNDAPALKKADVGIAMGIKGSDVSKQAADMVLVDDNFETIAKAVKEGRRIFDNLKKTILFYLPTCLAQGLLLLFSLVGNFSLPLTTVQILWLNLVASITLSYALGFEKADQDVMNRPPRPINEKILSKYALLRILYVGIIMTILGFVAMDFVPAEAKQTVLINAMVFGQAFYMVNCRRVTEFSLTKDLFENRALLYSIGAMILLQGLMLVFPPLKIAIGTVSLTVQEVSISLLPGLVLFLLVELEKAFVGMTVKSTHKLDA</sequence>
<dbReference type="GO" id="GO:0016887">
    <property type="term" value="F:ATP hydrolysis activity"/>
    <property type="evidence" value="ECO:0007669"/>
    <property type="project" value="InterPro"/>
</dbReference>
<feature type="transmembrane region" description="Helical" evidence="10">
    <location>
        <begin position="695"/>
        <end position="715"/>
    </location>
</feature>
<evidence type="ECO:0000313" key="13">
    <source>
        <dbReference type="Proteomes" id="UP000253498"/>
    </source>
</evidence>
<feature type="transmembrane region" description="Helical" evidence="10">
    <location>
        <begin position="764"/>
        <end position="780"/>
    </location>
</feature>
<dbReference type="InterPro" id="IPR006068">
    <property type="entry name" value="ATPase_P-typ_cation-transptr_C"/>
</dbReference>
<dbReference type="NCBIfam" id="TIGR01494">
    <property type="entry name" value="ATPase_P-type"/>
    <property type="match status" value="2"/>
</dbReference>
<dbReference type="PANTHER" id="PTHR43294:SF21">
    <property type="entry name" value="CATION TRANSPORTING ATPASE"/>
    <property type="match status" value="1"/>
</dbReference>
<dbReference type="RefSeq" id="WP_096710430.1">
    <property type="nucleotide sequence ID" value="NZ_JBFCRP010000010.1"/>
</dbReference>
<dbReference type="SUPFAM" id="SSF81660">
    <property type="entry name" value="Metal cation-transporting ATPase, ATP-binding domain N"/>
    <property type="match status" value="1"/>
</dbReference>
<dbReference type="Pfam" id="PF13246">
    <property type="entry name" value="Cation_ATPase"/>
    <property type="match status" value="1"/>
</dbReference>
<dbReference type="SFLD" id="SFLDF00027">
    <property type="entry name" value="p-type_atpase"/>
    <property type="match status" value="1"/>
</dbReference>
<feature type="transmembrane region" description="Helical" evidence="10">
    <location>
        <begin position="51"/>
        <end position="69"/>
    </location>
</feature>
<evidence type="ECO:0000256" key="3">
    <source>
        <dbReference type="ARBA" id="ARBA00022475"/>
    </source>
</evidence>
<dbReference type="PRINTS" id="PR00120">
    <property type="entry name" value="HATPASE"/>
</dbReference>
<evidence type="ECO:0000256" key="9">
    <source>
        <dbReference type="ARBA" id="ARBA00023136"/>
    </source>
</evidence>
<dbReference type="AlphaFoldDB" id="A0AB37IDW2"/>
<dbReference type="Gene3D" id="3.40.1110.10">
    <property type="entry name" value="Calcium-transporting ATPase, cytoplasmic domain N"/>
    <property type="match status" value="1"/>
</dbReference>
<dbReference type="GO" id="GO:0036376">
    <property type="term" value="P:sodium ion export across plasma membrane"/>
    <property type="evidence" value="ECO:0007669"/>
    <property type="project" value="TreeGrafter"/>
</dbReference>
<dbReference type="GO" id="GO:0005886">
    <property type="term" value="C:plasma membrane"/>
    <property type="evidence" value="ECO:0007669"/>
    <property type="project" value="UniProtKB-SubCell"/>
</dbReference>
<feature type="transmembrane region" description="Helical" evidence="10">
    <location>
        <begin position="243"/>
        <end position="262"/>
    </location>
</feature>
<dbReference type="InterPro" id="IPR008250">
    <property type="entry name" value="ATPase_P-typ_transduc_dom_A_sf"/>
</dbReference>
<dbReference type="PROSITE" id="PS00154">
    <property type="entry name" value="ATPASE_E1_E2"/>
    <property type="match status" value="1"/>
</dbReference>